<dbReference type="InterPro" id="IPR045060">
    <property type="entry name" value="Phe-tRNA-ligase_IIc_bsu"/>
</dbReference>
<dbReference type="Gene3D" id="3.30.70.380">
    <property type="entry name" value="Ferrodoxin-fold anticodon-binding domain"/>
    <property type="match status" value="1"/>
</dbReference>
<dbReference type="SUPFAM" id="SSF46955">
    <property type="entry name" value="Putative DNA-binding domain"/>
    <property type="match status" value="1"/>
</dbReference>
<evidence type="ECO:0000256" key="6">
    <source>
        <dbReference type="ARBA" id="ARBA00022598"/>
    </source>
</evidence>
<dbReference type="HAMAP" id="MF_00283">
    <property type="entry name" value="Phe_tRNA_synth_beta1"/>
    <property type="match status" value="1"/>
</dbReference>
<dbReference type="InterPro" id="IPR012340">
    <property type="entry name" value="NA-bd_OB-fold"/>
</dbReference>
<reference evidence="20 21" key="1">
    <citation type="journal article" date="2011" name="J. Bacteriol.">
        <title>Genome sequence of Taylorella equigenitalis MCE9, the causative agent of contagious equine metritis.</title>
        <authorList>
            <person name="Hebert L."/>
            <person name="Moumen B."/>
            <person name="Duquesne F."/>
            <person name="Breuil M.F."/>
            <person name="Laugier C."/>
            <person name="Batto J.M."/>
            <person name="Renault P."/>
            <person name="Petry S."/>
        </authorList>
    </citation>
    <scope>NUCLEOTIDE SEQUENCE [LARGE SCALE GENOMIC DNA]</scope>
    <source>
        <strain evidence="20 21">MCE9</strain>
    </source>
</reference>
<dbReference type="FunFam" id="3.30.930.10:FF:000022">
    <property type="entry name" value="Phenylalanine--tRNA ligase beta subunit"/>
    <property type="match status" value="1"/>
</dbReference>
<dbReference type="PANTHER" id="PTHR10947:SF0">
    <property type="entry name" value="PHENYLALANINE--TRNA LIGASE BETA SUBUNIT"/>
    <property type="match status" value="1"/>
</dbReference>
<dbReference type="Gene3D" id="3.30.56.10">
    <property type="match status" value="2"/>
</dbReference>
<proteinExistence type="inferred from homology"/>
<feature type="binding site" evidence="15">
    <location>
        <position position="468"/>
    </location>
    <ligand>
        <name>Mg(2+)</name>
        <dbReference type="ChEBI" id="CHEBI:18420"/>
        <note>shared with alpha subunit</note>
    </ligand>
</feature>
<evidence type="ECO:0000313" key="21">
    <source>
        <dbReference type="Proteomes" id="UP000007472"/>
    </source>
</evidence>
<evidence type="ECO:0000256" key="10">
    <source>
        <dbReference type="ARBA" id="ARBA00022842"/>
    </source>
</evidence>
<keyword evidence="7 15" id="KW-0479">Metal-binding</keyword>
<gene>
    <name evidence="15" type="primary">pheT</name>
    <name evidence="20" type="ordered locus">TEQUI_1265</name>
</gene>
<dbReference type="InterPro" id="IPR002547">
    <property type="entry name" value="tRNA-bd_dom"/>
</dbReference>
<dbReference type="KEGG" id="teq:TEQUI_1265"/>
<comment type="subcellular location">
    <subcellularLocation>
        <location evidence="1 15">Cytoplasm</location>
    </subcellularLocation>
</comment>
<dbReference type="InterPro" id="IPR036690">
    <property type="entry name" value="Fdx_antiC-bd_sf"/>
</dbReference>
<dbReference type="SUPFAM" id="SSF55681">
    <property type="entry name" value="Class II aaRS and biotin synthetases"/>
    <property type="match status" value="1"/>
</dbReference>
<dbReference type="PROSITE" id="PS51447">
    <property type="entry name" value="FDX_ACB"/>
    <property type="match status" value="1"/>
</dbReference>
<protein>
    <recommendedName>
        <fullName evidence="15">Phenylalanine--tRNA ligase beta subunit</fullName>
        <ecNumber evidence="15">6.1.1.20</ecNumber>
    </recommendedName>
    <alternativeName>
        <fullName evidence="15">Phenylalanyl-tRNA synthetase beta subunit</fullName>
        <shortName evidence="15">PheRS</shortName>
    </alternativeName>
</protein>
<dbReference type="FunFam" id="3.30.56.10:FF:000002">
    <property type="entry name" value="Phenylalanine--tRNA ligase beta subunit"/>
    <property type="match status" value="1"/>
</dbReference>
<dbReference type="NCBIfam" id="TIGR00472">
    <property type="entry name" value="pheT_bact"/>
    <property type="match status" value="1"/>
</dbReference>
<evidence type="ECO:0000256" key="16">
    <source>
        <dbReference type="PROSITE-ProRule" id="PRU00209"/>
    </source>
</evidence>
<dbReference type="Pfam" id="PF17759">
    <property type="entry name" value="tRNA_synthFbeta"/>
    <property type="match status" value="1"/>
</dbReference>
<dbReference type="NCBIfam" id="NF045760">
    <property type="entry name" value="YtpR"/>
    <property type="match status" value="1"/>
</dbReference>
<dbReference type="PANTHER" id="PTHR10947">
    <property type="entry name" value="PHENYLALANYL-TRNA SYNTHETASE BETA CHAIN AND LEUCINE-RICH REPEAT-CONTAINING PROTEIN 47"/>
    <property type="match status" value="1"/>
</dbReference>
<dbReference type="GO" id="GO:0000049">
    <property type="term" value="F:tRNA binding"/>
    <property type="evidence" value="ECO:0007669"/>
    <property type="project" value="UniProtKB-UniRule"/>
</dbReference>
<comment type="catalytic activity">
    <reaction evidence="14 15">
        <text>tRNA(Phe) + L-phenylalanine + ATP = L-phenylalanyl-tRNA(Phe) + AMP + diphosphate + H(+)</text>
        <dbReference type="Rhea" id="RHEA:19413"/>
        <dbReference type="Rhea" id="RHEA-COMP:9668"/>
        <dbReference type="Rhea" id="RHEA-COMP:9699"/>
        <dbReference type="ChEBI" id="CHEBI:15378"/>
        <dbReference type="ChEBI" id="CHEBI:30616"/>
        <dbReference type="ChEBI" id="CHEBI:33019"/>
        <dbReference type="ChEBI" id="CHEBI:58095"/>
        <dbReference type="ChEBI" id="CHEBI:78442"/>
        <dbReference type="ChEBI" id="CHEBI:78531"/>
        <dbReference type="ChEBI" id="CHEBI:456215"/>
        <dbReference type="EC" id="6.1.1.20"/>
    </reaction>
</comment>
<dbReference type="Gene3D" id="3.50.40.10">
    <property type="entry name" value="Phenylalanyl-trna Synthetase, Chain B, domain 3"/>
    <property type="match status" value="1"/>
</dbReference>
<evidence type="ECO:0000256" key="3">
    <source>
        <dbReference type="ARBA" id="ARBA00011209"/>
    </source>
</evidence>
<dbReference type="Pfam" id="PF03483">
    <property type="entry name" value="B3_4"/>
    <property type="match status" value="1"/>
</dbReference>
<dbReference type="EMBL" id="CP002456">
    <property type="protein sequence ID" value="ADU92185.1"/>
    <property type="molecule type" value="Genomic_DNA"/>
</dbReference>
<keyword evidence="5 16" id="KW-0820">tRNA-binding</keyword>
<evidence type="ECO:0000256" key="15">
    <source>
        <dbReference type="HAMAP-Rule" id="MF_00283"/>
    </source>
</evidence>
<evidence type="ECO:0000259" key="17">
    <source>
        <dbReference type="PROSITE" id="PS50886"/>
    </source>
</evidence>
<dbReference type="GO" id="GO:0000287">
    <property type="term" value="F:magnesium ion binding"/>
    <property type="evidence" value="ECO:0007669"/>
    <property type="project" value="UniProtKB-UniRule"/>
</dbReference>
<keyword evidence="8 15" id="KW-0547">Nucleotide-binding</keyword>
<feature type="domain" description="B5" evidence="19">
    <location>
        <begin position="401"/>
        <end position="480"/>
    </location>
</feature>
<keyword evidence="11 16" id="KW-0694">RNA-binding</keyword>
<dbReference type="GO" id="GO:0006432">
    <property type="term" value="P:phenylalanyl-tRNA aminoacylation"/>
    <property type="evidence" value="ECO:0007669"/>
    <property type="project" value="UniProtKB-UniRule"/>
</dbReference>
<dbReference type="InterPro" id="IPR009061">
    <property type="entry name" value="DNA-bd_dom_put_sf"/>
</dbReference>
<evidence type="ECO:0000256" key="14">
    <source>
        <dbReference type="ARBA" id="ARBA00049255"/>
    </source>
</evidence>
<evidence type="ECO:0000259" key="18">
    <source>
        <dbReference type="PROSITE" id="PS51447"/>
    </source>
</evidence>
<dbReference type="CDD" id="cd02796">
    <property type="entry name" value="tRNA_bind_bactPheRS"/>
    <property type="match status" value="1"/>
</dbReference>
<evidence type="ECO:0000256" key="5">
    <source>
        <dbReference type="ARBA" id="ARBA00022555"/>
    </source>
</evidence>
<evidence type="ECO:0000259" key="19">
    <source>
        <dbReference type="PROSITE" id="PS51483"/>
    </source>
</evidence>
<dbReference type="SUPFAM" id="SSF54991">
    <property type="entry name" value="Anticodon-binding domain of PheRS"/>
    <property type="match status" value="1"/>
</dbReference>
<dbReference type="GO" id="GO:0009328">
    <property type="term" value="C:phenylalanine-tRNA ligase complex"/>
    <property type="evidence" value="ECO:0007669"/>
    <property type="project" value="TreeGrafter"/>
</dbReference>
<feature type="binding site" evidence="15">
    <location>
        <position position="464"/>
    </location>
    <ligand>
        <name>Mg(2+)</name>
        <dbReference type="ChEBI" id="CHEBI:18420"/>
        <note>shared with alpha subunit</note>
    </ligand>
</feature>
<keyword evidence="12 15" id="KW-0648">Protein biosynthesis</keyword>
<keyword evidence="13 15" id="KW-0030">Aminoacyl-tRNA synthetase</keyword>
<dbReference type="Gene3D" id="2.40.50.140">
    <property type="entry name" value="Nucleic acid-binding proteins"/>
    <property type="match status" value="1"/>
</dbReference>
<dbReference type="EC" id="6.1.1.20" evidence="15"/>
<dbReference type="Gene3D" id="3.30.930.10">
    <property type="entry name" value="Bira Bifunctional Protein, Domain 2"/>
    <property type="match status" value="1"/>
</dbReference>
<comment type="cofactor">
    <cofactor evidence="15">
        <name>Mg(2+)</name>
        <dbReference type="ChEBI" id="CHEBI:18420"/>
    </cofactor>
    <text evidence="15">Binds 2 magnesium ions per tetramer.</text>
</comment>
<dbReference type="PROSITE" id="PS51483">
    <property type="entry name" value="B5"/>
    <property type="match status" value="1"/>
</dbReference>
<evidence type="ECO:0000256" key="11">
    <source>
        <dbReference type="ARBA" id="ARBA00022884"/>
    </source>
</evidence>
<dbReference type="InterPro" id="IPR033714">
    <property type="entry name" value="tRNA_bind_bactPheRS"/>
</dbReference>
<feature type="binding site" evidence="15">
    <location>
        <position position="467"/>
    </location>
    <ligand>
        <name>Mg(2+)</name>
        <dbReference type="ChEBI" id="CHEBI:18420"/>
        <note>shared with alpha subunit</note>
    </ligand>
</feature>
<dbReference type="InterPro" id="IPR005121">
    <property type="entry name" value="Fdx_antiC-bd"/>
</dbReference>
<feature type="domain" description="FDX-ACB" evidence="18">
    <location>
        <begin position="712"/>
        <end position="809"/>
    </location>
</feature>
<evidence type="ECO:0000256" key="8">
    <source>
        <dbReference type="ARBA" id="ARBA00022741"/>
    </source>
</evidence>
<dbReference type="InterPro" id="IPR041616">
    <property type="entry name" value="PheRS_beta_core"/>
</dbReference>
<dbReference type="SMART" id="SM00873">
    <property type="entry name" value="B3_4"/>
    <property type="match status" value="1"/>
</dbReference>
<sequence length="809" mass="89934">MLVLDSWLREFVNPPVSTEELAESLTMAGLEVESIQKVAPEFSGVVVAEIVSIVQHPNADKLRICQVDYGKGETIQIVCGAPNAKEGIKVPLATIGAVLPGDFKISKSKLRGEESFGMLCSAKELGISADASGLLVLDENLRTGTDIREALNLDDVVYEIKLTPNRADCLSVYGVAREVSALFKLPLEQNSTSESIATNTNIKVPKVNIKSSDLCGRFTARVITGVDAKCSTPKWMVDRLERSGQRSVSVLVDISNYVMLELGRPTHIFDLDKIHGDLTVSWGAEGQKLKLLNETDVELSSDLGVIYSDAGPECLAGIMGGHQTAVDLNTKNIFIEAAFWYPDAIAGRARKLKIPSEASHRFERGVDYQSNIEHINYITKLIIDICGGEASEIDDQKVNLPAQKTVDMRLSRCQKVLGVPVTSTQVEEVFKGLGFEFDISDSEADTTFKVVSPSYRFDIEIEEDLIEEVARIYGYDNIPALSPKSEAVMHFLSESKFDSHQIRELMVTEGFQEVVNYSFVDAKWEEDFLKNPNPVKLLNPIASNLSVMRSSLILSLVNNIVYNSKRKQSSIKLFEIARVFAHDEVVQDSEFEVKGISQCLKLAGAVWGLALPTQWGIKTRPVDFFDLKKVVENIVSDYEELKFKSYSSDYAHVALHPGRSASIFYKGLEVGFIGELHPKLTQIFSLNSSPIVFEIDLEAVKERSLPKTKSLSKQQISERDLAIWIASNLEYAQVADHLSALVNLDDELSVIRNFYLFDVWTDEQNPEEKSIAIKFIFQGNESSLEDAQVESAMDKILSNLTSKFNARLR</sequence>
<keyword evidence="6 15" id="KW-0436">Ligase</keyword>
<dbReference type="InterPro" id="IPR005146">
    <property type="entry name" value="B3/B4_tRNA-bd"/>
</dbReference>
<evidence type="ECO:0000256" key="7">
    <source>
        <dbReference type="ARBA" id="ARBA00022723"/>
    </source>
</evidence>
<keyword evidence="9 15" id="KW-0067">ATP-binding</keyword>
<name>A0A654KIE9_TAYEM</name>
<dbReference type="Pfam" id="PF03484">
    <property type="entry name" value="B5"/>
    <property type="match status" value="1"/>
</dbReference>
<dbReference type="InterPro" id="IPR045864">
    <property type="entry name" value="aa-tRNA-synth_II/BPL/LPL"/>
</dbReference>
<organism evidence="20 21">
    <name type="scientific">Taylorella equigenitalis (strain MCE9)</name>
    <dbReference type="NCBI Taxonomy" id="937774"/>
    <lineage>
        <taxon>Bacteria</taxon>
        <taxon>Pseudomonadati</taxon>
        <taxon>Pseudomonadota</taxon>
        <taxon>Betaproteobacteria</taxon>
        <taxon>Burkholderiales</taxon>
        <taxon>Alcaligenaceae</taxon>
        <taxon>Taylorella</taxon>
    </lineage>
</organism>
<dbReference type="Proteomes" id="UP000007472">
    <property type="component" value="Chromosome"/>
</dbReference>
<dbReference type="Pfam" id="PF03147">
    <property type="entry name" value="FDX-ACB"/>
    <property type="match status" value="1"/>
</dbReference>
<evidence type="ECO:0000256" key="4">
    <source>
        <dbReference type="ARBA" id="ARBA00022490"/>
    </source>
</evidence>
<dbReference type="PROSITE" id="PS50886">
    <property type="entry name" value="TRBD"/>
    <property type="match status" value="1"/>
</dbReference>
<dbReference type="InterPro" id="IPR004532">
    <property type="entry name" value="Phe-tRNA-ligase_IIc_bsu_bact"/>
</dbReference>
<dbReference type="AlphaFoldDB" id="A0A654KIE9"/>
<evidence type="ECO:0000256" key="12">
    <source>
        <dbReference type="ARBA" id="ARBA00022917"/>
    </source>
</evidence>
<dbReference type="FunFam" id="2.40.50.140:FF:000045">
    <property type="entry name" value="Phenylalanine--tRNA ligase beta subunit"/>
    <property type="match status" value="1"/>
</dbReference>
<evidence type="ECO:0000256" key="1">
    <source>
        <dbReference type="ARBA" id="ARBA00004496"/>
    </source>
</evidence>
<comment type="subunit">
    <text evidence="3 15">Tetramer of two alpha and two beta subunits.</text>
</comment>
<accession>A0A654KIE9</accession>
<dbReference type="GO" id="GO:0004826">
    <property type="term" value="F:phenylalanine-tRNA ligase activity"/>
    <property type="evidence" value="ECO:0007669"/>
    <property type="project" value="UniProtKB-UniRule"/>
</dbReference>
<keyword evidence="4 15" id="KW-0963">Cytoplasm</keyword>
<dbReference type="SMART" id="SM00896">
    <property type="entry name" value="FDX-ACB"/>
    <property type="match status" value="1"/>
</dbReference>
<keyword evidence="10 15" id="KW-0460">Magnesium</keyword>
<feature type="binding site" evidence="15">
    <location>
        <position position="458"/>
    </location>
    <ligand>
        <name>Mg(2+)</name>
        <dbReference type="ChEBI" id="CHEBI:18420"/>
        <note>shared with alpha subunit</note>
    </ligand>
</feature>
<dbReference type="CDD" id="cd00769">
    <property type="entry name" value="PheRS_beta_core"/>
    <property type="match status" value="1"/>
</dbReference>
<evidence type="ECO:0000256" key="13">
    <source>
        <dbReference type="ARBA" id="ARBA00023146"/>
    </source>
</evidence>
<evidence type="ECO:0000313" key="20">
    <source>
        <dbReference type="EMBL" id="ADU92185.1"/>
    </source>
</evidence>
<evidence type="ECO:0000256" key="9">
    <source>
        <dbReference type="ARBA" id="ARBA00022840"/>
    </source>
</evidence>
<dbReference type="InterPro" id="IPR020825">
    <property type="entry name" value="Phe-tRNA_synthase-like_B3/B4"/>
</dbReference>
<dbReference type="SMART" id="SM00874">
    <property type="entry name" value="B5"/>
    <property type="match status" value="1"/>
</dbReference>
<dbReference type="SUPFAM" id="SSF56037">
    <property type="entry name" value="PheT/TilS domain"/>
    <property type="match status" value="1"/>
</dbReference>
<feature type="domain" description="TRNA-binding" evidence="17">
    <location>
        <begin position="39"/>
        <end position="148"/>
    </location>
</feature>
<comment type="similarity">
    <text evidence="2 15">Belongs to the phenylalanyl-tRNA synthetase beta subunit family. Type 1 subfamily.</text>
</comment>
<dbReference type="SUPFAM" id="SSF50249">
    <property type="entry name" value="Nucleic acid-binding proteins"/>
    <property type="match status" value="1"/>
</dbReference>
<evidence type="ECO:0000256" key="2">
    <source>
        <dbReference type="ARBA" id="ARBA00008653"/>
    </source>
</evidence>
<dbReference type="GO" id="GO:0005524">
    <property type="term" value="F:ATP binding"/>
    <property type="evidence" value="ECO:0007669"/>
    <property type="project" value="UniProtKB-UniRule"/>
</dbReference>
<dbReference type="Pfam" id="PF01588">
    <property type="entry name" value="tRNA_bind"/>
    <property type="match status" value="1"/>
</dbReference>
<dbReference type="InterPro" id="IPR005147">
    <property type="entry name" value="tRNA_synthase_B5-dom"/>
</dbReference>